<dbReference type="InterPro" id="IPR045668">
    <property type="entry name" value="FHIP_KELAA_motif"/>
</dbReference>
<dbReference type="OrthoDB" id="5350595at2759"/>
<feature type="region of interest" description="Disordered" evidence="2">
    <location>
        <begin position="462"/>
        <end position="494"/>
    </location>
</feature>
<dbReference type="Proteomes" id="UP000675881">
    <property type="component" value="Chromosome 8"/>
</dbReference>
<evidence type="ECO:0000313" key="4">
    <source>
        <dbReference type="EMBL" id="CAF3022111.1"/>
    </source>
</evidence>
<dbReference type="EMBL" id="HG994587">
    <property type="protein sequence ID" value="CAF3022111.1"/>
    <property type="molecule type" value="Genomic_DNA"/>
</dbReference>
<proteinExistence type="inferred from homology"/>
<dbReference type="InterPro" id="IPR019384">
    <property type="entry name" value="FHIP"/>
</dbReference>
<keyword evidence="5" id="KW-1185">Reference proteome</keyword>
<evidence type="ECO:0000256" key="1">
    <source>
        <dbReference type="ARBA" id="ARBA00024336"/>
    </source>
</evidence>
<organism evidence="4 5">
    <name type="scientific">Lepeophtheirus salmonis</name>
    <name type="common">Salmon louse</name>
    <name type="synonym">Caligus salmonis</name>
    <dbReference type="NCBI Taxonomy" id="72036"/>
    <lineage>
        <taxon>Eukaryota</taxon>
        <taxon>Metazoa</taxon>
        <taxon>Ecdysozoa</taxon>
        <taxon>Arthropoda</taxon>
        <taxon>Crustacea</taxon>
        <taxon>Multicrustacea</taxon>
        <taxon>Hexanauplia</taxon>
        <taxon>Copepoda</taxon>
        <taxon>Siphonostomatoida</taxon>
        <taxon>Caligidae</taxon>
        <taxon>Lepeophtheirus</taxon>
    </lineage>
</organism>
<gene>
    <name evidence="4" type="ORF">LSAA_14358</name>
</gene>
<feature type="domain" description="FHF complex subunit HOOK-interacting protein C-terminal" evidence="3">
    <location>
        <begin position="565"/>
        <end position="657"/>
    </location>
</feature>
<reference evidence="4" key="1">
    <citation type="submission" date="2021-02" db="EMBL/GenBank/DDBJ databases">
        <authorList>
            <person name="Bekaert M."/>
        </authorList>
    </citation>
    <scope>NUCLEOTIDE SEQUENCE</scope>
    <source>
        <strain evidence="4">IoA-00</strain>
    </source>
</reference>
<dbReference type="Pfam" id="PF10257">
    <property type="entry name" value="RAI16-like"/>
    <property type="match status" value="2"/>
</dbReference>
<dbReference type="AlphaFoldDB" id="A0A7R8D423"/>
<dbReference type="InterPro" id="IPR045669">
    <property type="entry name" value="FHIP_C"/>
</dbReference>
<sequence>MFGALKEALAPEVPLITDFKHHWSLFIEFYGSKGTQNSLEKKSVPIEQTYLTHHLNAILKILSKEREIEGDANIGPCMEYLIQNQCLDILSTLCQIKTPIAYVEVFRPIRRLLMFCASEKASPTEDLEIEFISGLLRRLRSSPELLSLFAHASKPGIGSHSSSRRSSSCSNCTDWRKSLDFMEENLIENMNLESQHLVLSALLNYVDSPDYLIASQSMEGILTVLSLPDSEAARSVLNSNVQDIENTSSDISSTTMIPLSSIIIGRLVDLFEEINHSNIKVSDLSELKVNWVEAHHHSYRTASNHPYFLRRTEDHRNEFPGKSHIISFFACISLENCLEIHFGDCLPEEDSHTGNDAAMVIFLAHLNRCWSHIDSQGLAKTFSTWLIGDSEAELNGMVSHPLKHLLIEMCLSSNVEVALETLHLFDTLLERPSECILSCLVLGNLSERGYYHHELAVSQINSWSEEEDEREKSRSSPHNIGKSRFERHKAPTSRTLAPSNIHRIINMWLFLVCEKLQLKSSENAGGSYESYLKASTDQFSNFNYDSEKPSSESKPEGDPTRCFYEGEFLFALFSLLQNILNTDQELNLQTTSTLSKLCLLPHPFLHEYLLNPTIPLNSNCRTLYSTLSSVCDEAASRLEQVNELSNKMKLCRKAMTARADSKKQLLGGIPEVEVTLINGIIVLEEFCKEIAAITFAKYSQSC</sequence>
<dbReference type="PANTHER" id="PTHR21705">
    <property type="entry name" value="RAI16 PROTEIN-RELATED"/>
    <property type="match status" value="1"/>
</dbReference>
<protein>
    <submittedName>
        <fullName evidence="4">(salmon louse) hypothetical protein</fullName>
    </submittedName>
</protein>
<comment type="similarity">
    <text evidence="1">Belongs to the FHIP family.</text>
</comment>
<dbReference type="Pfam" id="PF19314">
    <property type="entry name" value="DUF5917"/>
    <property type="match status" value="1"/>
</dbReference>
<dbReference type="PANTHER" id="PTHR21705:SF12">
    <property type="entry name" value="FHF COMPLEX SUBUNIT HOOK-INTERACTING PROTEIN C-TERMINAL DOMAIN-CONTAINING PROTEIN"/>
    <property type="match status" value="1"/>
</dbReference>
<evidence type="ECO:0000313" key="5">
    <source>
        <dbReference type="Proteomes" id="UP000675881"/>
    </source>
</evidence>
<evidence type="ECO:0000256" key="2">
    <source>
        <dbReference type="SAM" id="MobiDB-lite"/>
    </source>
</evidence>
<evidence type="ECO:0000259" key="3">
    <source>
        <dbReference type="Pfam" id="PF19314"/>
    </source>
</evidence>
<dbReference type="Pfam" id="PF19311">
    <property type="entry name" value="KELAA"/>
    <property type="match status" value="1"/>
</dbReference>
<accession>A0A7R8D423</accession>
<name>A0A7R8D423_LEPSM</name>